<dbReference type="SMART" id="SM00267">
    <property type="entry name" value="GGDEF"/>
    <property type="match status" value="1"/>
</dbReference>
<dbReference type="InterPro" id="IPR012226">
    <property type="entry name" value="Diguanyl_cyclase/Pdiesterase"/>
</dbReference>
<dbReference type="InterPro" id="IPR013767">
    <property type="entry name" value="PAS_fold"/>
</dbReference>
<dbReference type="PANTHER" id="PTHR44757:SF2">
    <property type="entry name" value="BIOFILM ARCHITECTURE MAINTENANCE PROTEIN MBAA"/>
    <property type="match status" value="1"/>
</dbReference>
<dbReference type="NCBIfam" id="TIGR00229">
    <property type="entry name" value="sensory_box"/>
    <property type="match status" value="1"/>
</dbReference>
<dbReference type="InterPro" id="IPR035919">
    <property type="entry name" value="EAL_sf"/>
</dbReference>
<dbReference type="InterPro" id="IPR000160">
    <property type="entry name" value="GGDEF_dom"/>
</dbReference>
<dbReference type="Pfam" id="PF00989">
    <property type="entry name" value="PAS"/>
    <property type="match status" value="1"/>
</dbReference>
<dbReference type="PROSITE" id="PS50112">
    <property type="entry name" value="PAS"/>
    <property type="match status" value="1"/>
</dbReference>
<dbReference type="InterPro" id="IPR001633">
    <property type="entry name" value="EAL_dom"/>
</dbReference>
<dbReference type="NCBIfam" id="TIGR00254">
    <property type="entry name" value="GGDEF"/>
    <property type="match status" value="1"/>
</dbReference>
<dbReference type="RefSeq" id="WP_048856290.1">
    <property type="nucleotide sequence ID" value="NZ_BANJ01000032.1"/>
</dbReference>
<dbReference type="SMART" id="SM00052">
    <property type="entry name" value="EAL"/>
    <property type="match status" value="1"/>
</dbReference>
<dbReference type="AlphaFoldDB" id="A0A0D6Q8B8"/>
<dbReference type="Gene3D" id="3.20.20.450">
    <property type="entry name" value="EAL domain"/>
    <property type="match status" value="1"/>
</dbReference>
<name>A0A0D6Q8B8_KOMXY</name>
<reference evidence="4 5" key="1">
    <citation type="submission" date="2012-11" db="EMBL/GenBank/DDBJ databases">
        <title>Whole genome sequence of Gluconacetobacter xylinus NBRC 13693.</title>
        <authorList>
            <person name="Azuma Y."/>
            <person name="Higashiura N."/>
            <person name="Hirakawa H."/>
            <person name="Matsushita K."/>
        </authorList>
    </citation>
    <scope>NUCLEOTIDE SEQUENCE [LARGE SCALE GENOMIC DNA]</scope>
    <source>
        <strain evidence="4 5">NBRC 13693</strain>
    </source>
</reference>
<evidence type="ECO:0000259" key="3">
    <source>
        <dbReference type="PROSITE" id="PS50887"/>
    </source>
</evidence>
<dbReference type="InterPro" id="IPR052155">
    <property type="entry name" value="Biofilm_reg_signaling"/>
</dbReference>
<dbReference type="Gene3D" id="3.30.450.40">
    <property type="match status" value="1"/>
</dbReference>
<dbReference type="SUPFAM" id="SSF55781">
    <property type="entry name" value="GAF domain-like"/>
    <property type="match status" value="1"/>
</dbReference>
<dbReference type="CDD" id="cd01948">
    <property type="entry name" value="EAL"/>
    <property type="match status" value="1"/>
</dbReference>
<dbReference type="InterPro" id="IPR043128">
    <property type="entry name" value="Rev_trsase/Diguanyl_cyclase"/>
</dbReference>
<organism evidence="4 5">
    <name type="scientific">Komagataeibacter xylinus NBRC 13693</name>
    <dbReference type="NCBI Taxonomy" id="1234668"/>
    <lineage>
        <taxon>Bacteria</taxon>
        <taxon>Pseudomonadati</taxon>
        <taxon>Pseudomonadota</taxon>
        <taxon>Alphaproteobacteria</taxon>
        <taxon>Acetobacterales</taxon>
        <taxon>Acetobacteraceae</taxon>
        <taxon>Komagataeibacter</taxon>
    </lineage>
</organism>
<evidence type="ECO:0000313" key="5">
    <source>
        <dbReference type="Proteomes" id="UP000032683"/>
    </source>
</evidence>
<accession>A0A0D6Q8B8</accession>
<dbReference type="Pfam" id="PF00563">
    <property type="entry name" value="EAL"/>
    <property type="match status" value="1"/>
</dbReference>
<sequence length="750" mass="83011">MNPHAAPPVTDDIKPTTKLDMTADVSLQLLEQATDGVVIINERNEVVFFNPAAEKLWGFTEDEVIGRNVSCLVPSVYRADHDSYIYKNRKTGVNRIVGTSREVTFENKAGDYISGEMSISTALLGPEKKRYYMAFMKGVTEESHRRKLLDLQNTVFQAISNDMQVEDVADLVCREVESFVPNTVSAIILLDENNRLSILSGPGLPRRYAAALENMVLTEGDLAALGNDLSEANSIVWDSYRSLGISLGLHNCWASAIKSRNGRISGIFALYSRNQYKLSDWPQKIVTGCVPFCSVVIENYEAQQHISQLANHDSLTGFLNRTAIHTVIKSMIDRPGDNEFAVFMIDVDRFRDINDTLGHQNGDAFLKAIAERLKGMSRSNYILSRSGGDEFVIVMPDSDEEKAVAFAESLIKAMQEPIEIAGNLLVVSLGIGISIFPENGPDGESLLGHAEIAMRRCKKEARGGYCVSSTADNRAAQDRLLLGSALRESLAQGLLNLHYQPQIDVRNNTLYGVEALSRWNHPTLGNIYPSRFIAVAEETGQIEAIGTWSLERAVQQILEWDAHGIYVPTVAVNLSAGHFRNRNLPGFIARLLSDSKLEPHRLTVEITESVMMTENEDTNMVLQAIRNLGVALSMDDFGTGYSSLSRLTRLPLTEIKIDRSFIMNLEHDANAQAVTTAVIGIGGRLGMTVVTEGVETVRQLDLLCQLGCDVVQGYLFARPMTPQKLEEWIREDRLQAVLQKALEERTAIGA</sequence>
<dbReference type="PANTHER" id="PTHR44757">
    <property type="entry name" value="DIGUANYLATE CYCLASE DGCP"/>
    <property type="match status" value="1"/>
</dbReference>
<dbReference type="Proteomes" id="UP000032683">
    <property type="component" value="Unassembled WGS sequence"/>
</dbReference>
<dbReference type="InterPro" id="IPR035965">
    <property type="entry name" value="PAS-like_dom_sf"/>
</dbReference>
<dbReference type="SUPFAM" id="SSF55073">
    <property type="entry name" value="Nucleotide cyclase"/>
    <property type="match status" value="1"/>
</dbReference>
<dbReference type="SUPFAM" id="SSF141868">
    <property type="entry name" value="EAL domain-like"/>
    <property type="match status" value="1"/>
</dbReference>
<feature type="domain" description="EAL" evidence="2">
    <location>
        <begin position="479"/>
        <end position="733"/>
    </location>
</feature>
<evidence type="ECO:0000259" key="2">
    <source>
        <dbReference type="PROSITE" id="PS50883"/>
    </source>
</evidence>
<dbReference type="PROSITE" id="PS50883">
    <property type="entry name" value="EAL"/>
    <property type="match status" value="1"/>
</dbReference>
<protein>
    <submittedName>
        <fullName evidence="4">Diguanylate cyclase/phosphodiesterase</fullName>
    </submittedName>
</protein>
<dbReference type="SUPFAM" id="SSF55785">
    <property type="entry name" value="PYP-like sensor domain (PAS domain)"/>
    <property type="match status" value="1"/>
</dbReference>
<dbReference type="SMART" id="SM00091">
    <property type="entry name" value="PAS"/>
    <property type="match status" value="1"/>
</dbReference>
<feature type="domain" description="PAS" evidence="1">
    <location>
        <begin position="28"/>
        <end position="100"/>
    </location>
</feature>
<dbReference type="Pfam" id="PF00990">
    <property type="entry name" value="GGDEF"/>
    <property type="match status" value="1"/>
</dbReference>
<evidence type="ECO:0000259" key="1">
    <source>
        <dbReference type="PROSITE" id="PS50112"/>
    </source>
</evidence>
<dbReference type="InterPro" id="IPR029016">
    <property type="entry name" value="GAF-like_dom_sf"/>
</dbReference>
<dbReference type="Gene3D" id="3.30.450.20">
    <property type="entry name" value="PAS domain"/>
    <property type="match status" value="1"/>
</dbReference>
<dbReference type="CDD" id="cd00130">
    <property type="entry name" value="PAS"/>
    <property type="match status" value="1"/>
</dbReference>
<comment type="caution">
    <text evidence="4">The sequence shown here is derived from an EMBL/GenBank/DDBJ whole genome shotgun (WGS) entry which is preliminary data.</text>
</comment>
<dbReference type="EMBL" id="BANJ01000032">
    <property type="protein sequence ID" value="GAN99757.1"/>
    <property type="molecule type" value="Genomic_DNA"/>
</dbReference>
<gene>
    <name evidence="4" type="ORF">Gxy13693_032_017</name>
</gene>
<dbReference type="PIRSF" id="PIRSF005925">
    <property type="entry name" value="Dos"/>
    <property type="match status" value="1"/>
</dbReference>
<dbReference type="Gene3D" id="3.30.70.270">
    <property type="match status" value="1"/>
</dbReference>
<dbReference type="PROSITE" id="PS50887">
    <property type="entry name" value="GGDEF"/>
    <property type="match status" value="1"/>
</dbReference>
<feature type="domain" description="GGDEF" evidence="3">
    <location>
        <begin position="338"/>
        <end position="470"/>
    </location>
</feature>
<dbReference type="InterPro" id="IPR000014">
    <property type="entry name" value="PAS"/>
</dbReference>
<evidence type="ECO:0000313" key="4">
    <source>
        <dbReference type="EMBL" id="GAN99757.1"/>
    </source>
</evidence>
<dbReference type="InterPro" id="IPR029787">
    <property type="entry name" value="Nucleotide_cyclase"/>
</dbReference>
<dbReference type="CDD" id="cd01949">
    <property type="entry name" value="GGDEF"/>
    <property type="match status" value="1"/>
</dbReference>
<proteinExistence type="predicted"/>
<dbReference type="GO" id="GO:0006355">
    <property type="term" value="P:regulation of DNA-templated transcription"/>
    <property type="evidence" value="ECO:0007669"/>
    <property type="project" value="InterPro"/>
</dbReference>